<dbReference type="AlphaFoldDB" id="A0A120CU00"/>
<dbReference type="STRING" id="121290.APY04_2811"/>
<dbReference type="SUPFAM" id="SSF56935">
    <property type="entry name" value="Porins"/>
    <property type="match status" value="1"/>
</dbReference>
<gene>
    <name evidence="3" type="ORF">APY04_2811</name>
</gene>
<dbReference type="Proteomes" id="UP000059074">
    <property type="component" value="Unassembled WGS sequence"/>
</dbReference>
<proteinExistence type="predicted"/>
<feature type="chain" id="PRO_5007163936" description="TonB-dependent receptor" evidence="2">
    <location>
        <begin position="17"/>
        <end position="930"/>
    </location>
</feature>
<evidence type="ECO:0000313" key="3">
    <source>
        <dbReference type="EMBL" id="KWT65459.1"/>
    </source>
</evidence>
<feature type="region of interest" description="Disordered" evidence="1">
    <location>
        <begin position="17"/>
        <end position="95"/>
    </location>
</feature>
<feature type="signal peptide" evidence="2">
    <location>
        <begin position="1"/>
        <end position="16"/>
    </location>
</feature>
<accession>A0A120CU00</accession>
<name>A0A120CU00_HYPSL</name>
<evidence type="ECO:0000313" key="4">
    <source>
        <dbReference type="Proteomes" id="UP000059074"/>
    </source>
</evidence>
<keyword evidence="2" id="KW-0732">Signal</keyword>
<organism evidence="3 4">
    <name type="scientific">Hyphomicrobium sulfonivorans</name>
    <dbReference type="NCBI Taxonomy" id="121290"/>
    <lineage>
        <taxon>Bacteria</taxon>
        <taxon>Pseudomonadati</taxon>
        <taxon>Pseudomonadota</taxon>
        <taxon>Alphaproteobacteria</taxon>
        <taxon>Hyphomicrobiales</taxon>
        <taxon>Hyphomicrobiaceae</taxon>
        <taxon>Hyphomicrobium</taxon>
    </lineage>
</organism>
<evidence type="ECO:0000256" key="1">
    <source>
        <dbReference type="SAM" id="MobiDB-lite"/>
    </source>
</evidence>
<dbReference type="PATRIC" id="fig|121290.4.peg.182"/>
<evidence type="ECO:0000256" key="2">
    <source>
        <dbReference type="SAM" id="SignalP"/>
    </source>
</evidence>
<comment type="caution">
    <text evidence="3">The sequence shown here is derived from an EMBL/GenBank/DDBJ whole genome shotgun (WGS) entry which is preliminary data.</text>
</comment>
<sequence>MGVVACVLLTAGPALAQDNSASDIPGLQTPAQQQATSAGEVPLPDLVVSTSNKPKKAKKAKKQSTSGGGSGSADADEGVLASQGSGDAAASSDEPLDGVVLGGAVADTGMTVFDTRSVNMRTDGGGDANTFMRNLPNVQYQNDANDNAGINGYQAIDTRPLLLSINGAQTYENNFIVNGVSTNNVTGAVDPFNTDALNSDTGGNPNINAVFGLHPQTVFVPSDFIGTATIIDSNASAEYGEFLGGVVIYDLARPPTDRYRASLSYRRHTHEMVDYLNVTPTGTNPLGKTAPKFTQESLAASIGAPITTDLSFIIQASRKTGDTTRQKEYTYFNGVSTEDSENIFLRFATQLKTDIGRFTFDTSLTDYQQLWTAMSWRDMEMNVATRTSATQLEYLGALTNIANENIGLNNVTLKSRVYYNDSETLNETNSNVAYSWIAKRRVKPIGGTWEETFSTDDYADWCQSDPIEALGTDPTRRLQNNTVCQTGGYGNKEMGQTDYGVQAQLRGNIFLGNFLIGGEAKTIEGRRARPDEYVWYGTQVRTATGENNSPAGGQFFCPEGDPACTRDQYASIKTVSPVFIISQSLNAIHGFAEIDQTLGWFNVRAGTRVDYEDYFKNVNIAPRLAATVSPFDGISLTGGYNRYYIGETLYYALRDSQPFSLAYNRTHTADGTVGSTWNPPTNIRRYGFKSLDLDTPFHDEYTGTLRVRDPLLNGNVRLRYTERYGKDLFTSASCGTNCSTLTNDGESFYRSATAEYTKFWRNLPTEYLNGAGFTVGATWSEQNISRGTYVDDDESKVFILYKGQSYTPLSFVDVTGNMDIPVRIGGTLSTNWLNNMLVVDLSAGYNLGYQGVYDTGANEMFDGRVHEVFDDRKFKAVLKVDLAAYVAVTEQAYIKAHVNNIFNTPGNAIATYQNPWMIGRSFWLESGLRF</sequence>
<protein>
    <recommendedName>
        <fullName evidence="5">TonB-dependent receptor</fullName>
    </recommendedName>
</protein>
<keyword evidence="4" id="KW-1185">Reference proteome</keyword>
<reference evidence="3 4" key="1">
    <citation type="submission" date="2015-10" db="EMBL/GenBank/DDBJ databases">
        <title>Transcriptomic analysis of a linuron degrading triple-species bacterial consortium.</title>
        <authorList>
            <person name="Albers P."/>
        </authorList>
    </citation>
    <scope>NUCLEOTIDE SEQUENCE [LARGE SCALE GENOMIC DNA]</scope>
    <source>
        <strain evidence="3 4">WDL6</strain>
    </source>
</reference>
<feature type="compositionally biased region" description="Basic residues" evidence="1">
    <location>
        <begin position="53"/>
        <end position="62"/>
    </location>
</feature>
<dbReference type="EMBL" id="LMTR01000079">
    <property type="protein sequence ID" value="KWT65459.1"/>
    <property type="molecule type" value="Genomic_DNA"/>
</dbReference>
<evidence type="ECO:0008006" key="5">
    <source>
        <dbReference type="Google" id="ProtNLM"/>
    </source>
</evidence>
<feature type="compositionally biased region" description="Low complexity" evidence="1">
    <location>
        <begin position="81"/>
        <end position="93"/>
    </location>
</feature>